<gene>
    <name evidence="2" type="ORF">FCM35_KLT21688</name>
</gene>
<keyword evidence="1" id="KW-1133">Transmembrane helix</keyword>
<organism evidence="2 3">
    <name type="scientific">Carex littledalei</name>
    <dbReference type="NCBI Taxonomy" id="544730"/>
    <lineage>
        <taxon>Eukaryota</taxon>
        <taxon>Viridiplantae</taxon>
        <taxon>Streptophyta</taxon>
        <taxon>Embryophyta</taxon>
        <taxon>Tracheophyta</taxon>
        <taxon>Spermatophyta</taxon>
        <taxon>Magnoliopsida</taxon>
        <taxon>Liliopsida</taxon>
        <taxon>Poales</taxon>
        <taxon>Cyperaceae</taxon>
        <taxon>Cyperoideae</taxon>
        <taxon>Cariceae</taxon>
        <taxon>Carex</taxon>
        <taxon>Carex subgen. Euthyceras</taxon>
    </lineage>
</organism>
<accession>A0A833VVQ6</accession>
<comment type="caution">
    <text evidence="2">The sequence shown here is derived from an EMBL/GenBank/DDBJ whole genome shotgun (WGS) entry which is preliminary data.</text>
</comment>
<proteinExistence type="predicted"/>
<reference evidence="2" key="1">
    <citation type="submission" date="2020-01" db="EMBL/GenBank/DDBJ databases">
        <title>Genome sequence of Kobresia littledalei, the first chromosome-level genome in the family Cyperaceae.</title>
        <authorList>
            <person name="Qu G."/>
        </authorList>
    </citation>
    <scope>NUCLEOTIDE SEQUENCE</scope>
    <source>
        <strain evidence="2">C.B.Clarke</strain>
        <tissue evidence="2">Leaf</tissue>
    </source>
</reference>
<dbReference type="Proteomes" id="UP000623129">
    <property type="component" value="Unassembled WGS sequence"/>
</dbReference>
<sequence length="116" mass="12820">MGDERSIYCITVETMNGSSLGLRSSSFGSLQLAHNGGVALQIQTPPVSVSFSVRKTPKMLSPGLRCKDRFISRICKMFCRRRIGMLLLILVCIGVLGSLTFFCTKELIIKTVNYDP</sequence>
<name>A0A833VVQ6_9POAL</name>
<evidence type="ECO:0000313" key="2">
    <source>
        <dbReference type="EMBL" id="KAF3335084.1"/>
    </source>
</evidence>
<keyword evidence="1" id="KW-0472">Membrane</keyword>
<feature type="transmembrane region" description="Helical" evidence="1">
    <location>
        <begin position="83"/>
        <end position="102"/>
    </location>
</feature>
<protein>
    <submittedName>
        <fullName evidence="2">Uncharacterized protein</fullName>
    </submittedName>
</protein>
<keyword evidence="1" id="KW-0812">Transmembrane</keyword>
<dbReference type="EMBL" id="SWLB01000009">
    <property type="protein sequence ID" value="KAF3335084.1"/>
    <property type="molecule type" value="Genomic_DNA"/>
</dbReference>
<dbReference type="AlphaFoldDB" id="A0A833VVQ6"/>
<keyword evidence="3" id="KW-1185">Reference proteome</keyword>
<evidence type="ECO:0000313" key="3">
    <source>
        <dbReference type="Proteomes" id="UP000623129"/>
    </source>
</evidence>
<evidence type="ECO:0000256" key="1">
    <source>
        <dbReference type="SAM" id="Phobius"/>
    </source>
</evidence>